<gene>
    <name evidence="1" type="ORF">PsorP6_003952</name>
</gene>
<accession>A0ACC0VLZ0</accession>
<keyword evidence="2" id="KW-1185">Reference proteome</keyword>
<comment type="caution">
    <text evidence="1">The sequence shown here is derived from an EMBL/GenBank/DDBJ whole genome shotgun (WGS) entry which is preliminary data.</text>
</comment>
<reference evidence="1 2" key="1">
    <citation type="journal article" date="2022" name="bioRxiv">
        <title>The genome of the oomycete Peronosclerospora sorghi, a cosmopolitan pathogen of maize and sorghum, is inflated with dispersed pseudogenes.</title>
        <authorList>
            <person name="Fletcher K."/>
            <person name="Martin F."/>
            <person name="Isakeit T."/>
            <person name="Cavanaugh K."/>
            <person name="Magill C."/>
            <person name="Michelmore R."/>
        </authorList>
    </citation>
    <scope>NUCLEOTIDE SEQUENCE [LARGE SCALE GENOMIC DNA]</scope>
    <source>
        <strain evidence="1">P6</strain>
    </source>
</reference>
<proteinExistence type="predicted"/>
<protein>
    <submittedName>
        <fullName evidence="1">Uncharacterized protein</fullName>
    </submittedName>
</protein>
<dbReference type="EMBL" id="CM047587">
    <property type="protein sequence ID" value="KAI9907337.1"/>
    <property type="molecule type" value="Genomic_DNA"/>
</dbReference>
<organism evidence="1 2">
    <name type="scientific">Peronosclerospora sorghi</name>
    <dbReference type="NCBI Taxonomy" id="230839"/>
    <lineage>
        <taxon>Eukaryota</taxon>
        <taxon>Sar</taxon>
        <taxon>Stramenopiles</taxon>
        <taxon>Oomycota</taxon>
        <taxon>Peronosporomycetes</taxon>
        <taxon>Peronosporales</taxon>
        <taxon>Peronosporaceae</taxon>
        <taxon>Peronosclerospora</taxon>
    </lineage>
</organism>
<evidence type="ECO:0000313" key="1">
    <source>
        <dbReference type="EMBL" id="KAI9907337.1"/>
    </source>
</evidence>
<dbReference type="Proteomes" id="UP001163321">
    <property type="component" value="Chromosome 8"/>
</dbReference>
<name>A0ACC0VLZ0_9STRA</name>
<evidence type="ECO:0000313" key="2">
    <source>
        <dbReference type="Proteomes" id="UP001163321"/>
    </source>
</evidence>
<sequence length="117" mass="12668">MKALFGENPAVQPLLIDDSLAAPTNSNDEDDEATGEVDVHHDERSLEMRRTIRDANGSSSMSLNSHFSFCMCDLFLGSPVSPLEIPPGPGQEEEVRNSPPRDVADDVTPLPSPLPEP</sequence>